<dbReference type="Gene3D" id="3.10.310.10">
    <property type="entry name" value="Diaminopimelate Epimerase, Chain A, domain 1"/>
    <property type="match status" value="2"/>
</dbReference>
<dbReference type="InterPro" id="IPR007400">
    <property type="entry name" value="PrpF-like"/>
</dbReference>
<keyword evidence="2 3" id="KW-0413">Isomerase</keyword>
<dbReference type="PANTHER" id="PTHR43709">
    <property type="entry name" value="ACONITATE ISOMERASE-RELATED"/>
    <property type="match status" value="1"/>
</dbReference>
<dbReference type="RefSeq" id="WP_152945863.1">
    <property type="nucleotide sequence ID" value="NZ_WHYR01000014.1"/>
</dbReference>
<protein>
    <submittedName>
        <fullName evidence="3">3-methylitaconate isomerase</fullName>
    </submittedName>
</protein>
<dbReference type="GO" id="GO:0016853">
    <property type="term" value="F:isomerase activity"/>
    <property type="evidence" value="ECO:0007669"/>
    <property type="project" value="UniProtKB-KW"/>
</dbReference>
<dbReference type="Proteomes" id="UP000441717">
    <property type="component" value="Unassembled WGS sequence"/>
</dbReference>
<evidence type="ECO:0000313" key="3">
    <source>
        <dbReference type="EMBL" id="MQL51936.1"/>
    </source>
</evidence>
<dbReference type="AlphaFoldDB" id="A0A6N7IPH4"/>
<comment type="caution">
    <text evidence="3">The sequence shown here is derived from an EMBL/GenBank/DDBJ whole genome shotgun (WGS) entry which is preliminary data.</text>
</comment>
<comment type="similarity">
    <text evidence="1">Belongs to the PrpF family.</text>
</comment>
<evidence type="ECO:0000256" key="1">
    <source>
        <dbReference type="ARBA" id="ARBA00007673"/>
    </source>
</evidence>
<name>A0A6N7IPH4_9FIRM</name>
<dbReference type="OrthoDB" id="9779763at2"/>
<organism evidence="3 4">
    <name type="scientific">Desulfofundulus thermobenzoicus</name>
    <dbReference type="NCBI Taxonomy" id="29376"/>
    <lineage>
        <taxon>Bacteria</taxon>
        <taxon>Bacillati</taxon>
        <taxon>Bacillota</taxon>
        <taxon>Clostridia</taxon>
        <taxon>Eubacteriales</taxon>
        <taxon>Peptococcaceae</taxon>
        <taxon>Desulfofundulus</taxon>
    </lineage>
</organism>
<dbReference type="SUPFAM" id="SSF54506">
    <property type="entry name" value="Diaminopimelate epimerase-like"/>
    <property type="match status" value="2"/>
</dbReference>
<keyword evidence="4" id="KW-1185">Reference proteome</keyword>
<dbReference type="PANTHER" id="PTHR43709:SF2">
    <property type="entry name" value="DUF453 DOMAIN PROTEIN (AFU_ORTHOLOGUE AFUA_6G00360)"/>
    <property type="match status" value="1"/>
</dbReference>
<accession>A0A6N7IPH4</accession>
<dbReference type="Pfam" id="PF04303">
    <property type="entry name" value="PrpF"/>
    <property type="match status" value="1"/>
</dbReference>
<sequence length="388" mass="40872">MREFERIRCAIIRGGTSKGVFLLENDLPRDPVIRDRVILAIFGSPDPRQINGLGGADSLTSKVAIIGRSGRPDADVDYTFGQVSITAPLVDYRGNCGNISSAVGPFAVDEGLVKAVEPVTTVRIFNTNTGKIIAAEVPVKDGRALTGGDLAIDGVPGTGARITLNFLDSGGAVTGKLLPTGNLQDEIILSDGTGLTVSLVDAANPAVFFRAADLGLTGVELPDAVNSDPQLLARIEEIRSIAAEMMGLAGRHEATAKSPAVPKIVFVSPPCDYRTSDGRVIAAGQIDLVARTMSMQKMHKAFAVTGGICTATAAKLEGTVVSRVLGHAARQGRVVRLGHPAGVLEFEIEIARDAGGGPRLEKAAVARTARRIMDGFVYVPRQIYWPEK</sequence>
<gene>
    <name evidence="3" type="ORF">GFC01_06580</name>
</gene>
<proteinExistence type="inferred from homology"/>
<evidence type="ECO:0000256" key="2">
    <source>
        <dbReference type="ARBA" id="ARBA00023235"/>
    </source>
</evidence>
<evidence type="ECO:0000313" key="4">
    <source>
        <dbReference type="Proteomes" id="UP000441717"/>
    </source>
</evidence>
<dbReference type="EMBL" id="WHYR01000014">
    <property type="protein sequence ID" value="MQL51936.1"/>
    <property type="molecule type" value="Genomic_DNA"/>
</dbReference>
<reference evidence="3 4" key="1">
    <citation type="submission" date="2019-10" db="EMBL/GenBank/DDBJ databases">
        <title>Comparative genomics of sulfur disproportionating microorganisms.</title>
        <authorList>
            <person name="Ward L.M."/>
            <person name="Bertran E."/>
            <person name="Johnston D."/>
        </authorList>
    </citation>
    <scope>NUCLEOTIDE SEQUENCE [LARGE SCALE GENOMIC DNA]</scope>
    <source>
        <strain evidence="3 4">DSM 14055</strain>
    </source>
</reference>